<dbReference type="InterPro" id="IPR005311">
    <property type="entry name" value="PBP_dimer"/>
</dbReference>
<keyword evidence="9 11" id="KW-0472">Membrane</keyword>
<evidence type="ECO:0000256" key="6">
    <source>
        <dbReference type="ARBA" id="ARBA00022960"/>
    </source>
</evidence>
<dbReference type="PANTHER" id="PTHR30627">
    <property type="entry name" value="PEPTIDOGLYCAN D,D-TRANSPEPTIDASE"/>
    <property type="match status" value="1"/>
</dbReference>
<dbReference type="InterPro" id="IPR001460">
    <property type="entry name" value="PCN-bd_Tpept"/>
</dbReference>
<comment type="caution">
    <text evidence="14">The sequence shown here is derived from an EMBL/GenBank/DDBJ whole genome shotgun (WGS) entry which is preliminary data.</text>
</comment>
<feature type="domain" description="Penicillin-binding protein dimerisation" evidence="13">
    <location>
        <begin position="59"/>
        <end position="406"/>
    </location>
</feature>
<evidence type="ECO:0000313" key="15">
    <source>
        <dbReference type="Proteomes" id="UP000287361"/>
    </source>
</evidence>
<dbReference type="Pfam" id="PF03717">
    <property type="entry name" value="PBP_dimer"/>
    <property type="match status" value="1"/>
</dbReference>
<evidence type="ECO:0000259" key="13">
    <source>
        <dbReference type="Pfam" id="PF03717"/>
    </source>
</evidence>
<dbReference type="SUPFAM" id="SSF56519">
    <property type="entry name" value="Penicillin binding protein dimerisation domain"/>
    <property type="match status" value="2"/>
</dbReference>
<dbReference type="GO" id="GO:0008360">
    <property type="term" value="P:regulation of cell shape"/>
    <property type="evidence" value="ECO:0007669"/>
    <property type="project" value="UniProtKB-KW"/>
</dbReference>
<dbReference type="GO" id="GO:0071972">
    <property type="term" value="F:peptidoglycan L,D-transpeptidase activity"/>
    <property type="evidence" value="ECO:0007669"/>
    <property type="project" value="TreeGrafter"/>
</dbReference>
<feature type="domain" description="Penicillin-binding protein transpeptidase" evidence="12">
    <location>
        <begin position="576"/>
        <end position="924"/>
    </location>
</feature>
<dbReference type="InterPro" id="IPR050515">
    <property type="entry name" value="Beta-lactam/transpept"/>
</dbReference>
<dbReference type="Pfam" id="PF00905">
    <property type="entry name" value="Transpeptidase"/>
    <property type="match status" value="1"/>
</dbReference>
<dbReference type="OrthoDB" id="9757901at2"/>
<dbReference type="EMBL" id="BHVZ01000014">
    <property type="protein sequence ID" value="GCB30370.1"/>
    <property type="molecule type" value="Genomic_DNA"/>
</dbReference>
<evidence type="ECO:0000256" key="9">
    <source>
        <dbReference type="ARBA" id="ARBA00023136"/>
    </source>
</evidence>
<name>A0A401LFS3_9FIRM</name>
<keyword evidence="7" id="KW-0573">Peptidoglycan synthesis</keyword>
<gene>
    <name evidence="14" type="ORF">KGMB03357_20310</name>
</gene>
<dbReference type="GO" id="GO:0071555">
    <property type="term" value="P:cell wall organization"/>
    <property type="evidence" value="ECO:0007669"/>
    <property type="project" value="UniProtKB-KW"/>
</dbReference>
<dbReference type="GO" id="GO:0009252">
    <property type="term" value="P:peptidoglycan biosynthetic process"/>
    <property type="evidence" value="ECO:0007669"/>
    <property type="project" value="UniProtKB-KW"/>
</dbReference>
<evidence type="ECO:0000256" key="7">
    <source>
        <dbReference type="ARBA" id="ARBA00022984"/>
    </source>
</evidence>
<dbReference type="InterPro" id="IPR012338">
    <property type="entry name" value="Beta-lactam/transpept-like"/>
</dbReference>
<comment type="similarity">
    <text evidence="3">Belongs to the transpeptidase family.</text>
</comment>
<comment type="subcellular location">
    <subcellularLocation>
        <location evidence="2">Cell membrane</location>
    </subcellularLocation>
    <subcellularLocation>
        <location evidence="1">Membrane</location>
        <topology evidence="1">Single-pass membrane protein</topology>
    </subcellularLocation>
</comment>
<dbReference type="PANTHER" id="PTHR30627:SF2">
    <property type="entry name" value="PEPTIDOGLYCAN D,D-TRANSPEPTIDASE MRDA"/>
    <property type="match status" value="1"/>
</dbReference>
<evidence type="ECO:0000256" key="8">
    <source>
        <dbReference type="ARBA" id="ARBA00022989"/>
    </source>
</evidence>
<evidence type="ECO:0000256" key="5">
    <source>
        <dbReference type="ARBA" id="ARBA00022692"/>
    </source>
</evidence>
<evidence type="ECO:0000256" key="4">
    <source>
        <dbReference type="ARBA" id="ARBA00022475"/>
    </source>
</evidence>
<organism evidence="14 15">
    <name type="scientific">Anaerotignum faecicola</name>
    <dbReference type="NCBI Taxonomy" id="2358141"/>
    <lineage>
        <taxon>Bacteria</taxon>
        <taxon>Bacillati</taxon>
        <taxon>Bacillota</taxon>
        <taxon>Clostridia</taxon>
        <taxon>Lachnospirales</taxon>
        <taxon>Anaerotignaceae</taxon>
        <taxon>Anaerotignum</taxon>
    </lineage>
</organism>
<dbReference type="AlphaFoldDB" id="A0A401LFS3"/>
<dbReference type="Gene3D" id="3.40.710.10">
    <property type="entry name" value="DD-peptidase/beta-lactamase superfamily"/>
    <property type="match status" value="1"/>
</dbReference>
<dbReference type="Gene3D" id="3.90.1310.10">
    <property type="entry name" value="Penicillin-binding protein 2a (Domain 2)"/>
    <property type="match status" value="2"/>
</dbReference>
<keyword evidence="5 11" id="KW-0812">Transmembrane</keyword>
<evidence type="ECO:0000256" key="2">
    <source>
        <dbReference type="ARBA" id="ARBA00004236"/>
    </source>
</evidence>
<evidence type="ECO:0000256" key="3">
    <source>
        <dbReference type="ARBA" id="ARBA00007171"/>
    </source>
</evidence>
<protein>
    <recommendedName>
        <fullName evidence="16">Penicillin-binding protein</fullName>
    </recommendedName>
</protein>
<keyword evidence="8 11" id="KW-1133">Transmembrane helix</keyword>
<feature type="transmembrane region" description="Helical" evidence="11">
    <location>
        <begin position="16"/>
        <end position="35"/>
    </location>
</feature>
<dbReference type="GO" id="GO:0005886">
    <property type="term" value="C:plasma membrane"/>
    <property type="evidence" value="ECO:0007669"/>
    <property type="project" value="UniProtKB-SubCell"/>
</dbReference>
<evidence type="ECO:0000313" key="14">
    <source>
        <dbReference type="EMBL" id="GCB30370.1"/>
    </source>
</evidence>
<keyword evidence="6" id="KW-0133">Cell shape</keyword>
<evidence type="ECO:0000259" key="12">
    <source>
        <dbReference type="Pfam" id="PF00905"/>
    </source>
</evidence>
<dbReference type="Proteomes" id="UP000287361">
    <property type="component" value="Unassembled WGS sequence"/>
</dbReference>
<keyword evidence="15" id="KW-1185">Reference proteome</keyword>
<reference evidence="14 15" key="1">
    <citation type="submission" date="2018-10" db="EMBL/GenBank/DDBJ databases">
        <title>Draft Genome Sequence of Anaerotignum sp. KCTC 15736.</title>
        <authorList>
            <person name="Choi S.H."/>
            <person name="Kim J.S."/>
            <person name="Kang S.W."/>
            <person name="Lee J.S."/>
            <person name="Park S.H."/>
        </authorList>
    </citation>
    <scope>NUCLEOTIDE SEQUENCE [LARGE SCALE GENOMIC DNA]</scope>
    <source>
        <strain evidence="14 15">KCTC 15736</strain>
    </source>
</reference>
<accession>A0A401LFS3</accession>
<evidence type="ECO:0008006" key="16">
    <source>
        <dbReference type="Google" id="ProtNLM"/>
    </source>
</evidence>
<keyword evidence="4" id="KW-1003">Cell membrane</keyword>
<dbReference type="GO" id="GO:0008658">
    <property type="term" value="F:penicillin binding"/>
    <property type="evidence" value="ECO:0007669"/>
    <property type="project" value="InterPro"/>
</dbReference>
<proteinExistence type="inferred from homology"/>
<evidence type="ECO:0000256" key="10">
    <source>
        <dbReference type="ARBA" id="ARBA00023316"/>
    </source>
</evidence>
<sequence length="945" mass="105154">MRRYLEHFLDLCKNRIFVMLCGVIVLFAIIVLRLFSLQIIHGEYYDESITASVSKTLPVAASRGNIYDRYGRPLAVNTVAYCVQVDGSVTLELNREERKTLATDLTDWLWADGHHKVDSLPITTSSPYSFTFKGTDEEKEKQEKSWKASIGLEKKQYKLSATECLKYLYEKYDVPEGYTAAQKRTYLSLAMSDDRNLMALTLARKLSEFGETIDDELPLDTEAPYAFQFNGNTNREKSWKQSMLMKGKELNYNSRKTLDYLRDFFGLPEGLPEQLVRDTLGIRYSLYLKRYQQYQTVTIATDISDKTLAYVEENQDTFPNVVIDTVSLRDYPEGEYFSHILGYIRQMTESDYALYKDEVDADGNPLYSQTDVVGQDGMEKLYEKELNGVDGKVMIEVDNQGRRMSVIDSTEPVAGKDVFLTLDSKLQKVAYDTLESELRTAVLRKLTGGGKTYASSTELFTSMININHISAQKMIQAEDGVQKQVYQKLKQANPTFNPTQDDAVAVAKEFLIDGLEKGSISLKELMLMMIEQGNLSVTEEEKASIENGASPTAFIIKKLSNGEMSPADTGLDPCTGSVFVTQVGTGEVLASVTYPSYDNNELVNTFNNAYYNDLLQDGNTPLVNRPLKQKKASGSTFKMITALAGLETGTITPSTTIVDKGLFKDAGVPYARCWIYSNTGGTHGPVNVSHALEVSCNYFFYELGYRLGSTANGSDSNKAITTLNEYMAAFGLNDYTGVELDEYGPTMASPANKEKAVKTFNPDATTSQTRWTDGDTIRTAIGQSINSYTPAQITKYVSTLANGGTLYKLHMVDHIQNADGTLHSEVEETVENVTKFKEENLQAVYQGMYLVTNGSHGTLRTAFNDLPVKVAAKTGTAEEDKNRSSHTWFVCFAPFDDPQIAITVMIPFGEGSGTPAPAVAKAIIREYLGLDYTPTNTTMQTVLAE</sequence>
<keyword evidence="10" id="KW-0961">Cell wall biogenesis/degradation</keyword>
<evidence type="ECO:0000256" key="11">
    <source>
        <dbReference type="SAM" id="Phobius"/>
    </source>
</evidence>
<dbReference type="InterPro" id="IPR036138">
    <property type="entry name" value="PBP_dimer_sf"/>
</dbReference>
<dbReference type="SUPFAM" id="SSF56601">
    <property type="entry name" value="beta-lactamase/transpeptidase-like"/>
    <property type="match status" value="1"/>
</dbReference>
<evidence type="ECO:0000256" key="1">
    <source>
        <dbReference type="ARBA" id="ARBA00004167"/>
    </source>
</evidence>